<evidence type="ECO:0000313" key="2">
    <source>
        <dbReference type="EMBL" id="PHK02494.1"/>
    </source>
</evidence>
<dbReference type="AlphaFoldDB" id="A0A9Q5ZAY2"/>
<dbReference type="Proteomes" id="UP000222310">
    <property type="component" value="Unassembled WGS sequence"/>
</dbReference>
<dbReference type="RefSeq" id="WP_099073445.1">
    <property type="nucleotide sequence ID" value="NZ_LAHD01000052.1"/>
</dbReference>
<dbReference type="EMBL" id="LAHD01000052">
    <property type="protein sequence ID" value="PHK02494.1"/>
    <property type="molecule type" value="Genomic_DNA"/>
</dbReference>
<feature type="compositionally biased region" description="Basic and acidic residues" evidence="1">
    <location>
        <begin position="633"/>
        <end position="645"/>
    </location>
</feature>
<comment type="caution">
    <text evidence="2">The sequence shown here is derived from an EMBL/GenBank/DDBJ whole genome shotgun (WGS) entry which is preliminary data.</text>
</comment>
<protein>
    <submittedName>
        <fullName evidence="2">Uncharacterized protein</fullName>
    </submittedName>
</protein>
<evidence type="ECO:0000256" key="1">
    <source>
        <dbReference type="SAM" id="MobiDB-lite"/>
    </source>
</evidence>
<organism evidence="2 3">
    <name type="scientific">Nostoc linckia z8</name>
    <dbReference type="NCBI Taxonomy" id="1628746"/>
    <lineage>
        <taxon>Bacteria</taxon>
        <taxon>Bacillati</taxon>
        <taxon>Cyanobacteriota</taxon>
        <taxon>Cyanophyceae</taxon>
        <taxon>Nostocales</taxon>
        <taxon>Nostocaceae</taxon>
        <taxon>Nostoc</taxon>
    </lineage>
</organism>
<evidence type="ECO:0000313" key="3">
    <source>
        <dbReference type="Proteomes" id="UP000222310"/>
    </source>
</evidence>
<reference evidence="2 3" key="1">
    <citation type="submission" date="2015-02" db="EMBL/GenBank/DDBJ databases">
        <title>Nostoc linckia genome annotation.</title>
        <authorList>
            <person name="Zhou Z."/>
        </authorList>
    </citation>
    <scope>NUCLEOTIDE SEQUENCE [LARGE SCALE GENOMIC DNA]</scope>
    <source>
        <strain evidence="3">z8</strain>
    </source>
</reference>
<feature type="region of interest" description="Disordered" evidence="1">
    <location>
        <begin position="1"/>
        <end position="30"/>
    </location>
</feature>
<gene>
    <name evidence="2" type="ORF">VF08_18330</name>
</gene>
<dbReference type="GeneID" id="57098112"/>
<name>A0A9Q5ZAY2_NOSLI</name>
<accession>A0A9Q5ZAY2</accession>
<proteinExistence type="predicted"/>
<feature type="compositionally biased region" description="Basic and acidic residues" evidence="1">
    <location>
        <begin position="1"/>
        <end position="22"/>
    </location>
</feature>
<feature type="region of interest" description="Disordered" evidence="1">
    <location>
        <begin position="622"/>
        <end position="660"/>
    </location>
</feature>
<sequence>MLADKPKINLDKKPKFDLEKTPDSNFPIKRKQKQDIKKKSLFFPDIEEPQESLEKFVGDFYTTPFTPADPTDCDRYPDSPWCGENPIDLTSPVGIELSIVLDGCNFGVQFSGTLGFIKVPPFQIVYRNPDCKPLEPPRPPDPVVDDSSKMPANCPYGLQSYIVPKKFSHEYGLLQDGTPYFVQETYTQEIKKIRFPSDVRYLMHGTGILEGYYADFYIDIFVTERVTLNSGDAKRRGFLNNSNIQYWLSRGGTFSGNPYDLSTVWEYYNEGTIRQYENTFTRQNSERVSLSQLLPTYLPGGIQSPRYMSKKDYEALPNPVTLNQHIVFPEGGTDIEIEVYKLLYICGNYDPPPPTDPPPPPRPKKCKCMCCDDNNNENLLKLILRRIGSLPASVPDNFTKQNPSMISIESLAELMLWQMQQLDALMGAYPIEIEIEDSDLVKEGNQKQKIKVPNQAEAIAELLGMILTIKRDTHATLITAIKAMGEAGMTKQLATKTLDVSLANAEFLGYKLEQKKKQIPSLFTPGGKDISETLKEKNVEIVSYENTDKKDLQDDLKTLLTMAARWNAQNWRKIDANNPKESLKNLLINNVQAVSDAGKEDSQDDFDNFTEQCERGFIDVSGISDTANPWGRQYKERPKIREIGTDKNAGNNDNEAEGGE</sequence>